<dbReference type="SUPFAM" id="SSF53850">
    <property type="entry name" value="Periplasmic binding protein-like II"/>
    <property type="match status" value="1"/>
</dbReference>
<name>A0A402AZA9_9CHLR</name>
<dbReference type="GO" id="GO:1901982">
    <property type="term" value="F:maltose binding"/>
    <property type="evidence" value="ECO:0007669"/>
    <property type="project" value="TreeGrafter"/>
</dbReference>
<evidence type="ECO:0000313" key="4">
    <source>
        <dbReference type="EMBL" id="GCE24413.1"/>
    </source>
</evidence>
<sequence length="454" mass="48849">MGIIPEQHPSSNLDASISTSKLTRRTLLGNGVKAGVGASLLGPLLAACGNDSSSSSSTSNGPVTIQYAALSDQTGEQAAEIARFNDLHKGKIKVTYQQLPPVATDQYSKFVNAFRAQSEVPDVVHIDVTWPAQFASSGWLEPLDRYASADYLKQFYPSAGNVGKINGQLYGIQRYLDIGLLYYRTDLVQKYGGQVPQTRADMEALATKILAGEKSNGIQYGYLLPGKKIEAIVDEWLEFLWGAGGNIGNPGSLKVDDATSIDALQYMHDLIYSKKLSPNGTNTYAPNDILNLFNNGQAPFMRNWTFAYAIANNPKSSKVAGKVGIAPTLALNGNKGQGCTGGWVLGINANSKHKDEAWAFIDFLLSKETQTSLAQNAGLVSTRPDVLSDPTLQTKHPQFKDLATILNSGHNRPQLKTYNQFTTPLQAAINGVLSNQQSPADALHGVQSQIASLA</sequence>
<dbReference type="Proteomes" id="UP000287188">
    <property type="component" value="Unassembled WGS sequence"/>
</dbReference>
<dbReference type="PANTHER" id="PTHR30061:SF50">
    <property type="entry name" value="MALTOSE_MALTODEXTRIN-BINDING PERIPLASMIC PROTEIN"/>
    <property type="match status" value="1"/>
</dbReference>
<dbReference type="GO" id="GO:0055052">
    <property type="term" value="C:ATP-binding cassette (ABC) transporter complex, substrate-binding subunit-containing"/>
    <property type="evidence" value="ECO:0007669"/>
    <property type="project" value="TreeGrafter"/>
</dbReference>
<dbReference type="GO" id="GO:0042956">
    <property type="term" value="P:maltodextrin transmembrane transport"/>
    <property type="evidence" value="ECO:0007669"/>
    <property type="project" value="TreeGrafter"/>
</dbReference>
<gene>
    <name evidence="4" type="ORF">KDK_82130</name>
</gene>
<evidence type="ECO:0000256" key="1">
    <source>
        <dbReference type="ARBA" id="ARBA00008520"/>
    </source>
</evidence>
<dbReference type="GO" id="GO:0015768">
    <property type="term" value="P:maltose transport"/>
    <property type="evidence" value="ECO:0007669"/>
    <property type="project" value="TreeGrafter"/>
</dbReference>
<evidence type="ECO:0000256" key="2">
    <source>
        <dbReference type="ARBA" id="ARBA00022448"/>
    </source>
</evidence>
<dbReference type="PANTHER" id="PTHR30061">
    <property type="entry name" value="MALTOSE-BINDING PERIPLASMIC PROTEIN"/>
    <property type="match status" value="1"/>
</dbReference>
<reference evidence="5" key="1">
    <citation type="submission" date="2018-12" db="EMBL/GenBank/DDBJ databases">
        <title>Tengunoibacter tsumagoiensis gen. nov., sp. nov., Dictyobacter kobayashii sp. nov., D. alpinus sp. nov., and D. joshuensis sp. nov. and description of Dictyobacteraceae fam. nov. within the order Ktedonobacterales isolated from Tengu-no-mugimeshi.</title>
        <authorList>
            <person name="Wang C.M."/>
            <person name="Zheng Y."/>
            <person name="Sakai Y."/>
            <person name="Toyoda A."/>
            <person name="Minakuchi Y."/>
            <person name="Abe K."/>
            <person name="Yokota A."/>
            <person name="Yabe S."/>
        </authorList>
    </citation>
    <scope>NUCLEOTIDE SEQUENCE [LARGE SCALE GENOMIC DNA]</scope>
    <source>
        <strain evidence="5">Uno11</strain>
    </source>
</reference>
<dbReference type="RefSeq" id="WP_161978043.1">
    <property type="nucleotide sequence ID" value="NZ_BIFS01000002.1"/>
</dbReference>
<dbReference type="Gene3D" id="3.40.190.10">
    <property type="entry name" value="Periplasmic binding protein-like II"/>
    <property type="match status" value="2"/>
</dbReference>
<dbReference type="Pfam" id="PF01547">
    <property type="entry name" value="SBP_bac_1"/>
    <property type="match status" value="1"/>
</dbReference>
<accession>A0A402AZA9</accession>
<comment type="caution">
    <text evidence="4">The sequence shown here is derived from an EMBL/GenBank/DDBJ whole genome shotgun (WGS) entry which is preliminary data.</text>
</comment>
<keyword evidence="3" id="KW-0732">Signal</keyword>
<organism evidence="4 5">
    <name type="scientific">Dictyobacter kobayashii</name>
    <dbReference type="NCBI Taxonomy" id="2014872"/>
    <lineage>
        <taxon>Bacteria</taxon>
        <taxon>Bacillati</taxon>
        <taxon>Chloroflexota</taxon>
        <taxon>Ktedonobacteria</taxon>
        <taxon>Ktedonobacterales</taxon>
        <taxon>Dictyobacteraceae</taxon>
        <taxon>Dictyobacter</taxon>
    </lineage>
</organism>
<dbReference type="EMBL" id="BIFS01000002">
    <property type="protein sequence ID" value="GCE24413.1"/>
    <property type="molecule type" value="Genomic_DNA"/>
</dbReference>
<dbReference type="InterPro" id="IPR006059">
    <property type="entry name" value="SBP"/>
</dbReference>
<dbReference type="AlphaFoldDB" id="A0A402AZA9"/>
<comment type="similarity">
    <text evidence="1">Belongs to the bacterial solute-binding protein 1 family.</text>
</comment>
<keyword evidence="5" id="KW-1185">Reference proteome</keyword>
<evidence type="ECO:0000256" key="3">
    <source>
        <dbReference type="ARBA" id="ARBA00022729"/>
    </source>
</evidence>
<protein>
    <submittedName>
        <fullName evidence="4">Putative ABC transporter-binding protein</fullName>
    </submittedName>
</protein>
<evidence type="ECO:0000313" key="5">
    <source>
        <dbReference type="Proteomes" id="UP000287188"/>
    </source>
</evidence>
<dbReference type="CDD" id="cd14750">
    <property type="entry name" value="PBP2_TMBP"/>
    <property type="match status" value="1"/>
</dbReference>
<keyword evidence="2" id="KW-0813">Transport</keyword>
<proteinExistence type="inferred from homology"/>